<evidence type="ECO:0000313" key="2">
    <source>
        <dbReference type="Proteomes" id="UP001172778"/>
    </source>
</evidence>
<organism evidence="1 2">
    <name type="scientific">Parachitinimonas caeni</name>
    <dbReference type="NCBI Taxonomy" id="3031301"/>
    <lineage>
        <taxon>Bacteria</taxon>
        <taxon>Pseudomonadati</taxon>
        <taxon>Pseudomonadota</taxon>
        <taxon>Betaproteobacteria</taxon>
        <taxon>Neisseriales</taxon>
        <taxon>Chitinibacteraceae</taxon>
        <taxon>Parachitinimonas</taxon>
    </lineage>
</organism>
<dbReference type="CDD" id="cd00586">
    <property type="entry name" value="4HBT"/>
    <property type="match status" value="1"/>
</dbReference>
<accession>A0ABT7DRQ4</accession>
<dbReference type="SUPFAM" id="SSF54637">
    <property type="entry name" value="Thioesterase/thiol ester dehydrase-isomerase"/>
    <property type="match status" value="1"/>
</dbReference>
<dbReference type="PANTHER" id="PTHR31793">
    <property type="entry name" value="4-HYDROXYBENZOYL-COA THIOESTERASE FAMILY MEMBER"/>
    <property type="match status" value="1"/>
</dbReference>
<name>A0ABT7DRQ4_9NEIS</name>
<dbReference type="Proteomes" id="UP001172778">
    <property type="component" value="Unassembled WGS sequence"/>
</dbReference>
<keyword evidence="2" id="KW-1185">Reference proteome</keyword>
<proteinExistence type="predicted"/>
<dbReference type="Gene3D" id="3.10.129.10">
    <property type="entry name" value="Hotdog Thioesterase"/>
    <property type="match status" value="1"/>
</dbReference>
<dbReference type="InterPro" id="IPR029069">
    <property type="entry name" value="HotDog_dom_sf"/>
</dbReference>
<dbReference type="Pfam" id="PF13279">
    <property type="entry name" value="4HBT_2"/>
    <property type="match status" value="1"/>
</dbReference>
<comment type="caution">
    <text evidence="1">The sequence shown here is derived from an EMBL/GenBank/DDBJ whole genome shotgun (WGS) entry which is preliminary data.</text>
</comment>
<dbReference type="RefSeq" id="WP_284099027.1">
    <property type="nucleotide sequence ID" value="NZ_JARRAF010000001.1"/>
</dbReference>
<evidence type="ECO:0000313" key="1">
    <source>
        <dbReference type="EMBL" id="MDK2122750.1"/>
    </source>
</evidence>
<sequence length="152" mass="17773">MSTHTQYKQIITTRWADVDANRHLKHSAYADWATHTRVEWLNSHGFTLKKFTELQIAPIIFEETTKYFKEIYMSEQITIDLMLVGLNHDASRYHLRQYFRRGDTVCAQYEIKGAWLDVASRRIAPPPPGLLEATTNLQRADDYAEIVSQTRQ</sequence>
<gene>
    <name evidence="1" type="ORF">PZA18_01665</name>
</gene>
<dbReference type="EMBL" id="JARRAF010000001">
    <property type="protein sequence ID" value="MDK2122750.1"/>
    <property type="molecule type" value="Genomic_DNA"/>
</dbReference>
<protein>
    <submittedName>
        <fullName evidence="1">Thioesterase family protein</fullName>
    </submittedName>
</protein>
<dbReference type="PANTHER" id="PTHR31793:SF24">
    <property type="entry name" value="LONG-CHAIN ACYL-COA THIOESTERASE FADM"/>
    <property type="match status" value="1"/>
</dbReference>
<reference evidence="1" key="1">
    <citation type="submission" date="2023-03" db="EMBL/GenBank/DDBJ databases">
        <title>Chitinimonas shenzhenensis gen. nov., sp. nov., a novel member of family Burkholderiaceae isolated from activated sludge collected in Shen Zhen, China.</title>
        <authorList>
            <person name="Wang X."/>
        </authorList>
    </citation>
    <scope>NUCLEOTIDE SEQUENCE</scope>
    <source>
        <strain evidence="1">DQS-5</strain>
    </source>
</reference>
<dbReference type="InterPro" id="IPR050563">
    <property type="entry name" value="4-hydroxybenzoyl-CoA_TE"/>
</dbReference>